<proteinExistence type="predicted"/>
<evidence type="ECO:0000313" key="2">
    <source>
        <dbReference type="EMBL" id="MFN6548121.1"/>
    </source>
</evidence>
<name>A0ABW9LJH4_9MYCO</name>
<dbReference type="EMBL" id="JBKBDD010000020">
    <property type="protein sequence ID" value="MFN6548121.1"/>
    <property type="molecule type" value="Genomic_DNA"/>
</dbReference>
<dbReference type="Proteomes" id="UP001635816">
    <property type="component" value="Unassembled WGS sequence"/>
</dbReference>
<sequence length="173" mass="19488">MTDQLTLDFDPTTTAAQTAQQKARDAAFDDLVQARAVTVAEALDHQLYYQQTPVETVTVRVCPACGTWEPNEWLLANNHGIEREYLVQMDDGEWATRGANYGRLWCVALDLTANHATYADGHLDESQKAMVAQLRPQVRAMYEHELATRPRRYPPTPTARKSRGWTSTPSPRA</sequence>
<protein>
    <submittedName>
        <fullName evidence="2">Uncharacterized protein</fullName>
    </submittedName>
</protein>
<reference evidence="2 3" key="1">
    <citation type="submission" date="2024-12" db="EMBL/GenBank/DDBJ databases">
        <title>The coexistence of Mycolicibacterium septicum and Mycolicibacterium nivoides in clinical samples.</title>
        <authorList>
            <person name="Wang C."/>
            <person name="Feng Y."/>
            <person name="Zong Z."/>
        </authorList>
    </citation>
    <scope>NUCLEOTIDE SEQUENCE [LARGE SCALE GENOMIC DNA]</scope>
    <source>
        <strain evidence="2 3">120309</strain>
    </source>
</reference>
<dbReference type="RefSeq" id="WP_409545653.1">
    <property type="nucleotide sequence ID" value="NZ_JBKBDD010000020.1"/>
</dbReference>
<evidence type="ECO:0000313" key="3">
    <source>
        <dbReference type="Proteomes" id="UP001635816"/>
    </source>
</evidence>
<accession>A0ABW9LJH4</accession>
<feature type="compositionally biased region" description="Polar residues" evidence="1">
    <location>
        <begin position="164"/>
        <end position="173"/>
    </location>
</feature>
<comment type="caution">
    <text evidence="2">The sequence shown here is derived from an EMBL/GenBank/DDBJ whole genome shotgun (WGS) entry which is preliminary data.</text>
</comment>
<feature type="region of interest" description="Disordered" evidence="1">
    <location>
        <begin position="145"/>
        <end position="173"/>
    </location>
</feature>
<organism evidence="2 3">
    <name type="scientific">Mycolicibacterium nivoides</name>
    <dbReference type="NCBI Taxonomy" id="2487344"/>
    <lineage>
        <taxon>Bacteria</taxon>
        <taxon>Bacillati</taxon>
        <taxon>Actinomycetota</taxon>
        <taxon>Actinomycetes</taxon>
        <taxon>Mycobacteriales</taxon>
        <taxon>Mycobacteriaceae</taxon>
        <taxon>Mycolicibacterium</taxon>
    </lineage>
</organism>
<keyword evidence="3" id="KW-1185">Reference proteome</keyword>
<gene>
    <name evidence="2" type="ORF">ACK4CT_33505</name>
</gene>
<evidence type="ECO:0000256" key="1">
    <source>
        <dbReference type="SAM" id="MobiDB-lite"/>
    </source>
</evidence>